<dbReference type="Proteomes" id="UP000663722">
    <property type="component" value="Chromosome"/>
</dbReference>
<reference evidence="2" key="1">
    <citation type="journal article" date="2021" name="Microb. Physiol.">
        <title>Proteogenomic Insights into the Physiology of Marine, Sulfate-Reducing, Filamentous Desulfonema limicola and Desulfonema magnum.</title>
        <authorList>
            <person name="Schnaars V."/>
            <person name="Wohlbrand L."/>
            <person name="Scheve S."/>
            <person name="Hinrichs C."/>
            <person name="Reinhardt R."/>
            <person name="Rabus R."/>
        </authorList>
    </citation>
    <scope>NUCLEOTIDE SEQUENCE</scope>
    <source>
        <strain evidence="2">4be13</strain>
    </source>
</reference>
<evidence type="ECO:0000313" key="3">
    <source>
        <dbReference type="Proteomes" id="UP000663722"/>
    </source>
</evidence>
<protein>
    <submittedName>
        <fullName evidence="2">DUF4365</fullName>
    </submittedName>
</protein>
<accession>A0A975BLD9</accession>
<dbReference type="AlphaFoldDB" id="A0A975BLD9"/>
<organism evidence="2 3">
    <name type="scientific">Desulfonema magnum</name>
    <dbReference type="NCBI Taxonomy" id="45655"/>
    <lineage>
        <taxon>Bacteria</taxon>
        <taxon>Pseudomonadati</taxon>
        <taxon>Thermodesulfobacteriota</taxon>
        <taxon>Desulfobacteria</taxon>
        <taxon>Desulfobacterales</taxon>
        <taxon>Desulfococcaceae</taxon>
        <taxon>Desulfonema</taxon>
    </lineage>
</organism>
<sequence length="166" mass="19207">MKNSVGQRGEAIFYVLITKFYGRDKPIFRPQFLGDKWQNVDFIVELEDYSGKIKPFFFVQVKSTKSGYTKIKQRLKVKVRKKHVLSLSSYPAPTYIVGIDEVSEEGFVISANGESLSGISSIPTDNPINEKTQNILWEEVRNFWENSEFPRFCSYFSDPEWKGAKQ</sequence>
<dbReference type="Pfam" id="PF14280">
    <property type="entry name" value="DUF4365"/>
    <property type="match status" value="1"/>
</dbReference>
<evidence type="ECO:0000313" key="2">
    <source>
        <dbReference type="EMBL" id="QTA87560.1"/>
    </source>
</evidence>
<proteinExistence type="predicted"/>
<gene>
    <name evidence="2" type="ORF">dnm_035940</name>
</gene>
<dbReference type="KEGG" id="dmm:dnm_035940"/>
<dbReference type="InterPro" id="IPR025375">
    <property type="entry name" value="DUF4365"/>
</dbReference>
<name>A0A975BLD9_9BACT</name>
<keyword evidence="3" id="KW-1185">Reference proteome</keyword>
<dbReference type="RefSeq" id="WP_207682700.1">
    <property type="nucleotide sequence ID" value="NZ_CP061800.1"/>
</dbReference>
<dbReference type="EMBL" id="CP061800">
    <property type="protein sequence ID" value="QTA87560.1"/>
    <property type="molecule type" value="Genomic_DNA"/>
</dbReference>
<evidence type="ECO:0000259" key="1">
    <source>
        <dbReference type="Pfam" id="PF14280"/>
    </source>
</evidence>
<feature type="domain" description="DUF4365" evidence="1">
    <location>
        <begin position="38"/>
        <end position="142"/>
    </location>
</feature>